<comment type="caution">
    <text evidence="2">The sequence shown here is derived from an EMBL/GenBank/DDBJ whole genome shotgun (WGS) entry which is preliminary data.</text>
</comment>
<dbReference type="Gene3D" id="3.90.25.10">
    <property type="entry name" value="UDP-galactose 4-epimerase, domain 1"/>
    <property type="match status" value="1"/>
</dbReference>
<accession>A0ABS9ZJW9</accession>
<proteinExistence type="predicted"/>
<dbReference type="CDD" id="cd05252">
    <property type="entry name" value="CDP_GD_SDR_e"/>
    <property type="match status" value="1"/>
</dbReference>
<dbReference type="InterPro" id="IPR013445">
    <property type="entry name" value="CDP_4_6_deHydtase"/>
</dbReference>
<organism evidence="2 3">
    <name type="scientific">Pseudomonas maioricensis</name>
    <dbReference type="NCBI Taxonomy" id="1766623"/>
    <lineage>
        <taxon>Bacteria</taxon>
        <taxon>Pseudomonadati</taxon>
        <taxon>Pseudomonadota</taxon>
        <taxon>Gammaproteobacteria</taxon>
        <taxon>Pseudomonadales</taxon>
        <taxon>Pseudomonadaceae</taxon>
        <taxon>Pseudomonas</taxon>
    </lineage>
</organism>
<dbReference type="EMBL" id="LOHG01000007">
    <property type="protein sequence ID" value="MCI8210517.1"/>
    <property type="molecule type" value="Genomic_DNA"/>
</dbReference>
<dbReference type="Pfam" id="PF16363">
    <property type="entry name" value="GDP_Man_Dehyd"/>
    <property type="match status" value="1"/>
</dbReference>
<dbReference type="PANTHER" id="PTHR43000">
    <property type="entry name" value="DTDP-D-GLUCOSE 4,6-DEHYDRATASE-RELATED"/>
    <property type="match status" value="1"/>
</dbReference>
<evidence type="ECO:0000259" key="1">
    <source>
        <dbReference type="Pfam" id="PF16363"/>
    </source>
</evidence>
<dbReference type="InterPro" id="IPR036291">
    <property type="entry name" value="NAD(P)-bd_dom_sf"/>
</dbReference>
<evidence type="ECO:0000313" key="2">
    <source>
        <dbReference type="EMBL" id="MCI8210517.1"/>
    </source>
</evidence>
<dbReference type="NCBIfam" id="TIGR02622">
    <property type="entry name" value="CDP_4_6_dhtase"/>
    <property type="match status" value="1"/>
</dbReference>
<dbReference type="Proteomes" id="UP001320513">
    <property type="component" value="Unassembled WGS sequence"/>
</dbReference>
<dbReference type="InterPro" id="IPR016040">
    <property type="entry name" value="NAD(P)-bd_dom"/>
</dbReference>
<gene>
    <name evidence="2" type="ORF">AUC61_13330</name>
</gene>
<dbReference type="SUPFAM" id="SSF51735">
    <property type="entry name" value="NAD(P)-binding Rossmann-fold domains"/>
    <property type="match status" value="1"/>
</dbReference>
<dbReference type="Gene3D" id="3.40.50.720">
    <property type="entry name" value="NAD(P)-binding Rossmann-like Domain"/>
    <property type="match status" value="1"/>
</dbReference>
<reference evidence="2 3" key="1">
    <citation type="submission" date="2015-12" db="EMBL/GenBank/DDBJ databases">
        <title>Phylogenomics in the description of a new species in the Pseudomonas syringae group.</title>
        <authorList>
            <person name="Busquets A."/>
            <person name="Gomila M."/>
            <person name="Beiki F."/>
            <person name="Rahimian H."/>
            <person name="Mulet M."/>
            <person name="Sanchez D."/>
            <person name="Garcia-Valdes E."/>
            <person name="Lalucat J."/>
        </authorList>
    </citation>
    <scope>NUCLEOTIDE SEQUENCE [LARGE SCALE GENOMIC DNA]</scope>
    <source>
        <strain evidence="2 3">S25</strain>
    </source>
</reference>
<sequence>METLALNGFWAGKKVLLTGHTGFKGGWLALWLRQLGAEVQGFALPAATTPALWQVAGVEGAVASDLGDIRDAQAVARSLRAFEPEVVLHLAAQPLVRESYRTPAETYATNVMGTVNVLEAVRQCSSVRAVVVVTTDKCYENREWLWPYREQDTLGGFDPYSNSKACVELLCSSYRNSFLQESGVALATARAGNVIGGGDWSPERLVPDIFRAWQNNEEVTLRYPQATRPWQHALEPLMGYLLLAQALVEDGEKHAGAWNFGPESGNVATVEKLVRTLAEMWPQPVRWSVDAQVQPHEAGLLALDSSKARQLLGWAPRWSFETTLERTLSWHLAWQQGRDMHTFTRAQIADYQGDIHE</sequence>
<keyword evidence="3" id="KW-1185">Reference proteome</keyword>
<feature type="domain" description="NAD(P)-binding" evidence="1">
    <location>
        <begin position="16"/>
        <end position="326"/>
    </location>
</feature>
<name>A0ABS9ZJW9_9PSED</name>
<protein>
    <submittedName>
        <fullName evidence="2">CDP-glucose 4,6-dehydratase</fullName>
    </submittedName>
</protein>
<dbReference type="RefSeq" id="WP_243246722.1">
    <property type="nucleotide sequence ID" value="NZ_LOHG01000007.1"/>
</dbReference>
<evidence type="ECO:0000313" key="3">
    <source>
        <dbReference type="Proteomes" id="UP001320513"/>
    </source>
</evidence>